<protein>
    <submittedName>
        <fullName evidence="2">Uncharacterized protein</fullName>
    </submittedName>
</protein>
<sequence>MTVGDNWQLLRTNSYDSFTSELVKSGMLSNKVSMESVAVGDSWQQSVTVSNKNPSIFFTFELRNLKTVADETPRESAMVGITETPTAN</sequence>
<accession>A0A915KMF9</accession>
<dbReference type="Proteomes" id="UP000887565">
    <property type="component" value="Unplaced"/>
</dbReference>
<dbReference type="AlphaFoldDB" id="A0A915KMF9"/>
<proteinExistence type="predicted"/>
<name>A0A915KMF9_ROMCU</name>
<reference evidence="2" key="1">
    <citation type="submission" date="2022-11" db="UniProtKB">
        <authorList>
            <consortium name="WormBaseParasite"/>
        </authorList>
    </citation>
    <scope>IDENTIFICATION</scope>
</reference>
<evidence type="ECO:0000313" key="2">
    <source>
        <dbReference type="WBParaSite" id="nRc.2.0.1.t39229-RA"/>
    </source>
</evidence>
<organism evidence="1 2">
    <name type="scientific">Romanomermis culicivorax</name>
    <name type="common">Nematode worm</name>
    <dbReference type="NCBI Taxonomy" id="13658"/>
    <lineage>
        <taxon>Eukaryota</taxon>
        <taxon>Metazoa</taxon>
        <taxon>Ecdysozoa</taxon>
        <taxon>Nematoda</taxon>
        <taxon>Enoplea</taxon>
        <taxon>Dorylaimia</taxon>
        <taxon>Mermithida</taxon>
        <taxon>Mermithoidea</taxon>
        <taxon>Mermithidae</taxon>
        <taxon>Romanomermis</taxon>
    </lineage>
</organism>
<evidence type="ECO:0000313" key="1">
    <source>
        <dbReference type="Proteomes" id="UP000887565"/>
    </source>
</evidence>
<dbReference type="WBParaSite" id="nRc.2.0.1.t39229-RA">
    <property type="protein sequence ID" value="nRc.2.0.1.t39229-RA"/>
    <property type="gene ID" value="nRc.2.0.1.g39229"/>
</dbReference>
<keyword evidence="1" id="KW-1185">Reference proteome</keyword>